<dbReference type="NCBIfam" id="TIGR04294">
    <property type="entry name" value="pre_pil_HX9DG"/>
    <property type="match status" value="1"/>
</dbReference>
<dbReference type="Pfam" id="PF07963">
    <property type="entry name" value="N_methyl"/>
    <property type="match status" value="1"/>
</dbReference>
<dbReference type="InterPro" id="IPR045584">
    <property type="entry name" value="Pilin-like"/>
</dbReference>
<name>A0A5B9R084_9BACT</name>
<dbReference type="KEGG" id="rul:UC8_48680"/>
<dbReference type="EMBL" id="CP042914">
    <property type="protein sequence ID" value="QEG42826.1"/>
    <property type="molecule type" value="Genomic_DNA"/>
</dbReference>
<sequence length="324" mass="35249">MLRKRGFTLVELLVVIAIIGVLVGLLLPAVQAAREAARRMSCSNNCKQLGLALHTFHDTYGHFPPGAQENVYPEPKSASGPTYIKGTSWLVFILPNIEQQAIYEQYDFTQPYTAEVNNIVGNYEIPGYKCPSGADNRSTNGAERTDDGTFNHTTHYYGVMGPSSRANPSLNVYNGTTYRYVVGAATNNGAYATDGALQQYRDNPGSVTTKHRVKFATILDGTSNTLMVAERSISLPPGQTNDYRSWVRGQNGGSGTTKNVTYPINSTFYNGSNNFNDISFASNHPGGAQFVNADGSVRFIAETIDMALYKCLASVKHGEVTAQQ</sequence>
<dbReference type="InterPro" id="IPR012902">
    <property type="entry name" value="N_methyl_site"/>
</dbReference>
<dbReference type="AlphaFoldDB" id="A0A5B9R084"/>
<dbReference type="NCBIfam" id="TIGR02532">
    <property type="entry name" value="IV_pilin_GFxxxE"/>
    <property type="match status" value="1"/>
</dbReference>
<dbReference type="RefSeq" id="WP_068132684.1">
    <property type="nucleotide sequence ID" value="NZ_CP042914.1"/>
</dbReference>
<dbReference type="SUPFAM" id="SSF54523">
    <property type="entry name" value="Pili subunits"/>
    <property type="match status" value="1"/>
</dbReference>
<evidence type="ECO:0000313" key="3">
    <source>
        <dbReference type="Proteomes" id="UP000325286"/>
    </source>
</evidence>
<dbReference type="PANTHER" id="PTHR30093:SF2">
    <property type="entry name" value="TYPE II SECRETION SYSTEM PROTEIN H"/>
    <property type="match status" value="1"/>
</dbReference>
<accession>A0A5B9R084</accession>
<dbReference type="PROSITE" id="PS00409">
    <property type="entry name" value="PROKAR_NTER_METHYL"/>
    <property type="match status" value="1"/>
</dbReference>
<evidence type="ECO:0000259" key="1">
    <source>
        <dbReference type="Pfam" id="PF07596"/>
    </source>
</evidence>
<keyword evidence="3" id="KW-1185">Reference proteome</keyword>
<dbReference type="Pfam" id="PF07596">
    <property type="entry name" value="SBP_bac_10"/>
    <property type="match status" value="1"/>
</dbReference>
<dbReference type="OrthoDB" id="255848at2"/>
<dbReference type="Gene3D" id="3.30.700.10">
    <property type="entry name" value="Glycoprotein, Type 4 Pilin"/>
    <property type="match status" value="1"/>
</dbReference>
<dbReference type="Proteomes" id="UP000325286">
    <property type="component" value="Chromosome"/>
</dbReference>
<evidence type="ECO:0000313" key="2">
    <source>
        <dbReference type="EMBL" id="QEG42826.1"/>
    </source>
</evidence>
<organism evidence="2 3">
    <name type="scientific">Roseimaritima ulvae</name>
    <dbReference type="NCBI Taxonomy" id="980254"/>
    <lineage>
        <taxon>Bacteria</taxon>
        <taxon>Pseudomonadati</taxon>
        <taxon>Planctomycetota</taxon>
        <taxon>Planctomycetia</taxon>
        <taxon>Pirellulales</taxon>
        <taxon>Pirellulaceae</taxon>
        <taxon>Roseimaritima</taxon>
    </lineage>
</organism>
<reference evidence="2 3" key="1">
    <citation type="submission" date="2019-08" db="EMBL/GenBank/DDBJ databases">
        <title>Deep-cultivation of Planctomycetes and their phenomic and genomic characterization uncovers novel biology.</title>
        <authorList>
            <person name="Wiegand S."/>
            <person name="Jogler M."/>
            <person name="Boedeker C."/>
            <person name="Pinto D."/>
            <person name="Vollmers J."/>
            <person name="Rivas-Marin E."/>
            <person name="Kohn T."/>
            <person name="Peeters S.H."/>
            <person name="Heuer A."/>
            <person name="Rast P."/>
            <person name="Oberbeckmann S."/>
            <person name="Bunk B."/>
            <person name="Jeske O."/>
            <person name="Meyerdierks A."/>
            <person name="Storesund J.E."/>
            <person name="Kallscheuer N."/>
            <person name="Luecker S."/>
            <person name="Lage O.M."/>
            <person name="Pohl T."/>
            <person name="Merkel B.J."/>
            <person name="Hornburger P."/>
            <person name="Mueller R.-W."/>
            <person name="Bruemmer F."/>
            <person name="Labrenz M."/>
            <person name="Spormann A.M."/>
            <person name="Op den Camp H."/>
            <person name="Overmann J."/>
            <person name="Amann R."/>
            <person name="Jetten M.S.M."/>
            <person name="Mascher T."/>
            <person name="Medema M.H."/>
            <person name="Devos D.P."/>
            <person name="Kaster A.-K."/>
            <person name="Ovreas L."/>
            <person name="Rohde M."/>
            <person name="Galperin M.Y."/>
            <person name="Jogler C."/>
        </authorList>
    </citation>
    <scope>NUCLEOTIDE SEQUENCE [LARGE SCALE GENOMIC DNA]</scope>
    <source>
        <strain evidence="2 3">UC8</strain>
    </source>
</reference>
<dbReference type="PANTHER" id="PTHR30093">
    <property type="entry name" value="GENERAL SECRETION PATHWAY PROTEIN G"/>
    <property type="match status" value="1"/>
</dbReference>
<feature type="domain" description="DUF1559" evidence="1">
    <location>
        <begin position="31"/>
        <end position="306"/>
    </location>
</feature>
<dbReference type="InterPro" id="IPR027558">
    <property type="entry name" value="Pre_pil_HX9DG_C"/>
</dbReference>
<dbReference type="InterPro" id="IPR011453">
    <property type="entry name" value="DUF1559"/>
</dbReference>
<protein>
    <submittedName>
        <fullName evidence="2">Putative major pilin subunit</fullName>
    </submittedName>
</protein>
<gene>
    <name evidence="2" type="ORF">UC8_48680</name>
</gene>
<proteinExistence type="predicted"/>